<dbReference type="AlphaFoldDB" id="A0A2P2NBS8"/>
<name>A0A2P2NBS8_RHIMU</name>
<reference evidence="1" key="1">
    <citation type="submission" date="2018-02" db="EMBL/GenBank/DDBJ databases">
        <title>Rhizophora mucronata_Transcriptome.</title>
        <authorList>
            <person name="Meera S.P."/>
            <person name="Sreeshan A."/>
            <person name="Augustine A."/>
        </authorList>
    </citation>
    <scope>NUCLEOTIDE SEQUENCE</scope>
    <source>
        <tissue evidence="1">Leaf</tissue>
    </source>
</reference>
<protein>
    <submittedName>
        <fullName evidence="1">Uncharacterized protein</fullName>
    </submittedName>
</protein>
<evidence type="ECO:0000313" key="1">
    <source>
        <dbReference type="EMBL" id="MBX39921.1"/>
    </source>
</evidence>
<accession>A0A2P2NBS8</accession>
<dbReference type="EMBL" id="GGEC01059437">
    <property type="protein sequence ID" value="MBX39921.1"/>
    <property type="molecule type" value="Transcribed_RNA"/>
</dbReference>
<proteinExistence type="predicted"/>
<organism evidence="1">
    <name type="scientific">Rhizophora mucronata</name>
    <name type="common">Asiatic mangrove</name>
    <dbReference type="NCBI Taxonomy" id="61149"/>
    <lineage>
        <taxon>Eukaryota</taxon>
        <taxon>Viridiplantae</taxon>
        <taxon>Streptophyta</taxon>
        <taxon>Embryophyta</taxon>
        <taxon>Tracheophyta</taxon>
        <taxon>Spermatophyta</taxon>
        <taxon>Magnoliopsida</taxon>
        <taxon>eudicotyledons</taxon>
        <taxon>Gunneridae</taxon>
        <taxon>Pentapetalae</taxon>
        <taxon>rosids</taxon>
        <taxon>fabids</taxon>
        <taxon>Malpighiales</taxon>
        <taxon>Rhizophoraceae</taxon>
        <taxon>Rhizophora</taxon>
    </lineage>
</organism>
<sequence>MLCGNSGELKSPIFSGHIGVGNEVNS</sequence>